<organism evidence="4 5">
    <name type="scientific">Commensalibacter oyaizuii</name>
    <dbReference type="NCBI Taxonomy" id="3043873"/>
    <lineage>
        <taxon>Bacteria</taxon>
        <taxon>Pseudomonadati</taxon>
        <taxon>Pseudomonadota</taxon>
        <taxon>Alphaproteobacteria</taxon>
        <taxon>Acetobacterales</taxon>
        <taxon>Acetobacteraceae</taxon>
    </lineage>
</organism>
<gene>
    <name evidence="4" type="ORF">QJV27_02135</name>
</gene>
<keyword evidence="2 4" id="KW-0067">ATP-binding</keyword>
<proteinExistence type="predicted"/>
<evidence type="ECO:0000256" key="2">
    <source>
        <dbReference type="ARBA" id="ARBA00022840"/>
    </source>
</evidence>
<dbReference type="Proteomes" id="UP001431634">
    <property type="component" value="Unassembled WGS sequence"/>
</dbReference>
<dbReference type="EMBL" id="JASBAO010000001">
    <property type="protein sequence ID" value="MDI2090190.1"/>
    <property type="molecule type" value="Genomic_DNA"/>
</dbReference>
<keyword evidence="5" id="KW-1185">Reference proteome</keyword>
<dbReference type="GO" id="GO:0005524">
    <property type="term" value="F:ATP binding"/>
    <property type="evidence" value="ECO:0007669"/>
    <property type="project" value="UniProtKB-KW"/>
</dbReference>
<evidence type="ECO:0000313" key="5">
    <source>
        <dbReference type="Proteomes" id="UP001431634"/>
    </source>
</evidence>
<sequence length="237" mass="26570">MAPERQNQDVFYLEKISRQFTGGIAIEIAMARIRLRDKILISGPSGCGKSTILGLLSLSLRPDRGKIFLCNQIDILDKWRLNRRDDLAMIRASLFGFIPQTAGLIPFLTLQDNILLPQHLIAKQDQSWFEHLVKRLEIASIISKKPHEVSVGQRQRAAVARALINRPFIVLADEPTASVHPSLADEILQLLIETVAESNSALIMTSHDTQRTLKYGLTEVACQLDPQNQTTRLVCNV</sequence>
<dbReference type="InterPro" id="IPR003593">
    <property type="entry name" value="AAA+_ATPase"/>
</dbReference>
<evidence type="ECO:0000259" key="3">
    <source>
        <dbReference type="PROSITE" id="PS50893"/>
    </source>
</evidence>
<accession>A0ABT6PZP9</accession>
<dbReference type="SUPFAM" id="SSF52540">
    <property type="entry name" value="P-loop containing nucleoside triphosphate hydrolases"/>
    <property type="match status" value="1"/>
</dbReference>
<dbReference type="InterPro" id="IPR027417">
    <property type="entry name" value="P-loop_NTPase"/>
</dbReference>
<dbReference type="SMART" id="SM00382">
    <property type="entry name" value="AAA"/>
    <property type="match status" value="1"/>
</dbReference>
<dbReference type="PROSITE" id="PS00211">
    <property type="entry name" value="ABC_TRANSPORTER_1"/>
    <property type="match status" value="1"/>
</dbReference>
<keyword evidence="1" id="KW-0547">Nucleotide-binding</keyword>
<dbReference type="Pfam" id="PF00005">
    <property type="entry name" value="ABC_tran"/>
    <property type="match status" value="1"/>
</dbReference>
<dbReference type="PANTHER" id="PTHR24220:SF86">
    <property type="entry name" value="ABC TRANSPORTER ABCH.1"/>
    <property type="match status" value="1"/>
</dbReference>
<feature type="domain" description="ABC transporter" evidence="3">
    <location>
        <begin position="11"/>
        <end position="237"/>
    </location>
</feature>
<dbReference type="Gene3D" id="3.40.50.300">
    <property type="entry name" value="P-loop containing nucleotide triphosphate hydrolases"/>
    <property type="match status" value="1"/>
</dbReference>
<dbReference type="InterPro" id="IPR015854">
    <property type="entry name" value="ABC_transpr_LolD-like"/>
</dbReference>
<protein>
    <submittedName>
        <fullName evidence="4">ATP-binding cassette domain-containing protein</fullName>
    </submittedName>
</protein>
<dbReference type="PROSITE" id="PS50893">
    <property type="entry name" value="ABC_TRANSPORTER_2"/>
    <property type="match status" value="1"/>
</dbReference>
<evidence type="ECO:0000256" key="1">
    <source>
        <dbReference type="ARBA" id="ARBA00022741"/>
    </source>
</evidence>
<comment type="caution">
    <text evidence="4">The sequence shown here is derived from an EMBL/GenBank/DDBJ whole genome shotgun (WGS) entry which is preliminary data.</text>
</comment>
<evidence type="ECO:0000313" key="4">
    <source>
        <dbReference type="EMBL" id="MDI2090190.1"/>
    </source>
</evidence>
<dbReference type="PANTHER" id="PTHR24220">
    <property type="entry name" value="IMPORT ATP-BINDING PROTEIN"/>
    <property type="match status" value="1"/>
</dbReference>
<reference evidence="4" key="1">
    <citation type="submission" date="2023-05" db="EMBL/GenBank/DDBJ databases">
        <title>Whole genome sequence of Commensalibacter sp.</title>
        <authorList>
            <person name="Charoenyingcharoen P."/>
            <person name="Yukphan P."/>
        </authorList>
    </citation>
    <scope>NUCLEOTIDE SEQUENCE</scope>
    <source>
        <strain evidence="4">TBRC 16381</strain>
    </source>
</reference>
<name>A0ABT6PZP9_9PROT</name>
<dbReference type="RefSeq" id="WP_281447341.1">
    <property type="nucleotide sequence ID" value="NZ_JASBAO010000001.1"/>
</dbReference>
<dbReference type="InterPro" id="IPR017871">
    <property type="entry name" value="ABC_transporter-like_CS"/>
</dbReference>
<dbReference type="InterPro" id="IPR003439">
    <property type="entry name" value="ABC_transporter-like_ATP-bd"/>
</dbReference>